<evidence type="ECO:0000313" key="2">
    <source>
        <dbReference type="Proteomes" id="UP000790709"/>
    </source>
</evidence>
<accession>A0ACB8BS45</accession>
<keyword evidence="2" id="KW-1185">Reference proteome</keyword>
<reference evidence="1" key="1">
    <citation type="journal article" date="2021" name="New Phytol.">
        <title>Evolutionary innovations through gain and loss of genes in the ectomycorrhizal Boletales.</title>
        <authorList>
            <person name="Wu G."/>
            <person name="Miyauchi S."/>
            <person name="Morin E."/>
            <person name="Kuo A."/>
            <person name="Drula E."/>
            <person name="Varga T."/>
            <person name="Kohler A."/>
            <person name="Feng B."/>
            <person name="Cao Y."/>
            <person name="Lipzen A."/>
            <person name="Daum C."/>
            <person name="Hundley H."/>
            <person name="Pangilinan J."/>
            <person name="Johnson J."/>
            <person name="Barry K."/>
            <person name="LaButti K."/>
            <person name="Ng V."/>
            <person name="Ahrendt S."/>
            <person name="Min B."/>
            <person name="Choi I.G."/>
            <person name="Park H."/>
            <person name="Plett J.M."/>
            <person name="Magnuson J."/>
            <person name="Spatafora J.W."/>
            <person name="Nagy L.G."/>
            <person name="Henrissat B."/>
            <person name="Grigoriev I.V."/>
            <person name="Yang Z.L."/>
            <person name="Xu J."/>
            <person name="Martin F.M."/>
        </authorList>
    </citation>
    <scope>NUCLEOTIDE SEQUENCE</scope>
    <source>
        <strain evidence="1">KUC20120723A-06</strain>
    </source>
</reference>
<gene>
    <name evidence="1" type="ORF">BV22DRAFT_217798</name>
</gene>
<proteinExistence type="predicted"/>
<evidence type="ECO:0000313" key="1">
    <source>
        <dbReference type="EMBL" id="KAH7928242.1"/>
    </source>
</evidence>
<organism evidence="1 2">
    <name type="scientific">Leucogyrophana mollusca</name>
    <dbReference type="NCBI Taxonomy" id="85980"/>
    <lineage>
        <taxon>Eukaryota</taxon>
        <taxon>Fungi</taxon>
        <taxon>Dikarya</taxon>
        <taxon>Basidiomycota</taxon>
        <taxon>Agaricomycotina</taxon>
        <taxon>Agaricomycetes</taxon>
        <taxon>Agaricomycetidae</taxon>
        <taxon>Boletales</taxon>
        <taxon>Boletales incertae sedis</taxon>
        <taxon>Leucogyrophana</taxon>
    </lineage>
</organism>
<protein>
    <submittedName>
        <fullName evidence="1">Uncharacterized protein</fullName>
    </submittedName>
</protein>
<sequence>MNRTFAAGSQIIYGAADMPTLNTGHGDNNRGAIRIPRNPANVNMEAILRACERALMDPHLQSASQANRGHSSTTMRHGSQVVMPGGYADCPTMNTGNGRNNIGAQKVYNIV</sequence>
<name>A0ACB8BS45_9AGAM</name>
<comment type="caution">
    <text evidence="1">The sequence shown here is derived from an EMBL/GenBank/DDBJ whole genome shotgun (WGS) entry which is preliminary data.</text>
</comment>
<dbReference type="EMBL" id="MU266355">
    <property type="protein sequence ID" value="KAH7928242.1"/>
    <property type="molecule type" value="Genomic_DNA"/>
</dbReference>
<dbReference type="Proteomes" id="UP000790709">
    <property type="component" value="Unassembled WGS sequence"/>
</dbReference>